<dbReference type="AlphaFoldDB" id="A0A5M3MGS0"/>
<organism evidence="9 10">
    <name type="scientific">Coniophora puteana (strain RWD-64-598)</name>
    <name type="common">Brown rot fungus</name>
    <dbReference type="NCBI Taxonomy" id="741705"/>
    <lineage>
        <taxon>Eukaryota</taxon>
        <taxon>Fungi</taxon>
        <taxon>Dikarya</taxon>
        <taxon>Basidiomycota</taxon>
        <taxon>Agaricomycotina</taxon>
        <taxon>Agaricomycetes</taxon>
        <taxon>Agaricomycetidae</taxon>
        <taxon>Boletales</taxon>
        <taxon>Coniophorineae</taxon>
        <taxon>Coniophoraceae</taxon>
        <taxon>Coniophora</taxon>
    </lineage>
</organism>
<keyword evidence="5 7" id="KW-1133">Transmembrane helix</keyword>
<evidence type="ECO:0000313" key="9">
    <source>
        <dbReference type="EMBL" id="EIW78196.1"/>
    </source>
</evidence>
<name>A0A5M3MGS0_CONPW</name>
<comment type="subcellular location">
    <subcellularLocation>
        <location evidence="1">Endomembrane system</location>
        <topology evidence="1">Multi-pass membrane protein</topology>
    </subcellularLocation>
</comment>
<evidence type="ECO:0000256" key="4">
    <source>
        <dbReference type="ARBA" id="ARBA00022692"/>
    </source>
</evidence>
<feature type="transmembrane region" description="Helical" evidence="7">
    <location>
        <begin position="144"/>
        <end position="166"/>
    </location>
</feature>
<evidence type="ECO:0000313" key="10">
    <source>
        <dbReference type="Proteomes" id="UP000053558"/>
    </source>
</evidence>
<feature type="transmembrane region" description="Helical" evidence="7">
    <location>
        <begin position="204"/>
        <end position="224"/>
    </location>
</feature>
<dbReference type="Pfam" id="PF07690">
    <property type="entry name" value="MFS_1"/>
    <property type="match status" value="1"/>
</dbReference>
<keyword evidence="3" id="KW-0813">Transport</keyword>
<dbReference type="KEGG" id="cput:CONPUDRAFT_107978"/>
<gene>
    <name evidence="9" type="ORF">CONPUDRAFT_107978</name>
</gene>
<dbReference type="SUPFAM" id="SSF103473">
    <property type="entry name" value="MFS general substrate transporter"/>
    <property type="match status" value="1"/>
</dbReference>
<feature type="transmembrane region" description="Helical" evidence="7">
    <location>
        <begin position="236"/>
        <end position="255"/>
    </location>
</feature>
<dbReference type="GO" id="GO:0012505">
    <property type="term" value="C:endomembrane system"/>
    <property type="evidence" value="ECO:0007669"/>
    <property type="project" value="UniProtKB-SubCell"/>
</dbReference>
<evidence type="ECO:0000256" key="1">
    <source>
        <dbReference type="ARBA" id="ARBA00004127"/>
    </source>
</evidence>
<dbReference type="PANTHER" id="PTHR23514">
    <property type="entry name" value="BYPASS OF STOP CODON PROTEIN 6"/>
    <property type="match status" value="1"/>
</dbReference>
<comment type="similarity">
    <text evidence="2">Belongs to the major facilitator superfamily.</text>
</comment>
<dbReference type="GO" id="GO:0016020">
    <property type="term" value="C:membrane"/>
    <property type="evidence" value="ECO:0007669"/>
    <property type="project" value="TreeGrafter"/>
</dbReference>
<keyword evidence="6 7" id="KW-0472">Membrane</keyword>
<dbReference type="PANTHER" id="PTHR23514:SF3">
    <property type="entry name" value="BYPASS OF STOP CODON PROTEIN 6"/>
    <property type="match status" value="1"/>
</dbReference>
<dbReference type="EMBL" id="JH711582">
    <property type="protein sequence ID" value="EIW78196.1"/>
    <property type="molecule type" value="Genomic_DNA"/>
</dbReference>
<dbReference type="InterPro" id="IPR051788">
    <property type="entry name" value="MFS_Transporter"/>
</dbReference>
<evidence type="ECO:0000256" key="6">
    <source>
        <dbReference type="ARBA" id="ARBA00023136"/>
    </source>
</evidence>
<feature type="transmembrane region" description="Helical" evidence="7">
    <location>
        <begin position="119"/>
        <end position="138"/>
    </location>
</feature>
<keyword evidence="4 7" id="KW-0812">Transmembrane</keyword>
<feature type="transmembrane region" description="Helical" evidence="7">
    <location>
        <begin position="321"/>
        <end position="343"/>
    </location>
</feature>
<evidence type="ECO:0000259" key="8">
    <source>
        <dbReference type="PROSITE" id="PS50850"/>
    </source>
</evidence>
<feature type="transmembrane region" description="Helical" evidence="7">
    <location>
        <begin position="292"/>
        <end position="309"/>
    </location>
</feature>
<feature type="transmembrane region" description="Helical" evidence="7">
    <location>
        <begin position="355"/>
        <end position="374"/>
    </location>
</feature>
<feature type="domain" description="Major facilitator superfamily (MFS) profile" evidence="8">
    <location>
        <begin position="1"/>
        <end position="380"/>
    </location>
</feature>
<dbReference type="GO" id="GO:0022857">
    <property type="term" value="F:transmembrane transporter activity"/>
    <property type="evidence" value="ECO:0007669"/>
    <property type="project" value="InterPro"/>
</dbReference>
<evidence type="ECO:0000256" key="5">
    <source>
        <dbReference type="ARBA" id="ARBA00022989"/>
    </source>
</evidence>
<dbReference type="RefSeq" id="XP_007771277.1">
    <property type="nucleotide sequence ID" value="XM_007773087.1"/>
</dbReference>
<evidence type="ECO:0000256" key="2">
    <source>
        <dbReference type="ARBA" id="ARBA00008335"/>
    </source>
</evidence>
<sequence>MFAFVSGWNDASNGPLLPRIQKVYNLNYAVVSLLFVFSCVGFISGAIGNVFLSERVGFGKLIVLGSALQAVGYSIQAAAPPFPAFVFGYFVTGIGLALQEAQAVSYVAKMKDKAELKMAIFMAASPGAVVSPLVATHFSTVPRWSFHFLTSLGISLANVVILSAVFRFKKQDECLAQIGVPAGDRGTSNRGEFRQIIALKEVHLLALFILFYVGTEVTLGGWTISYIINVRGGGSSAGYISMGFFGGMMVGRLALHWVNEKVGERRALIAYAVLAIALEFVVWLVPSLAGDAVAVASIGILLGPMYPIAMNHAGRVLPRWLLTGSIGWIASVGQAGSALLPFMTGAIASKAGIATLQPILVGFMAVMTGFWLLVPASSHRHD</sequence>
<dbReference type="OMA" id="GMAYENA"/>
<accession>A0A5M3MGS0</accession>
<feature type="transmembrane region" description="Helical" evidence="7">
    <location>
        <begin position="81"/>
        <end position="98"/>
    </location>
</feature>
<dbReference type="Gene3D" id="1.20.1250.20">
    <property type="entry name" value="MFS general substrate transporter like domains"/>
    <property type="match status" value="2"/>
</dbReference>
<comment type="caution">
    <text evidence="9">The sequence shown here is derived from an EMBL/GenBank/DDBJ whole genome shotgun (WGS) entry which is preliminary data.</text>
</comment>
<dbReference type="GeneID" id="19198680"/>
<feature type="transmembrane region" description="Helical" evidence="7">
    <location>
        <begin position="26"/>
        <end position="51"/>
    </location>
</feature>
<dbReference type="OrthoDB" id="413079at2759"/>
<dbReference type="InterPro" id="IPR011701">
    <property type="entry name" value="MFS"/>
</dbReference>
<evidence type="ECO:0000256" key="7">
    <source>
        <dbReference type="SAM" id="Phobius"/>
    </source>
</evidence>
<dbReference type="PROSITE" id="PS50850">
    <property type="entry name" value="MFS"/>
    <property type="match status" value="1"/>
</dbReference>
<keyword evidence="10" id="KW-1185">Reference proteome</keyword>
<feature type="transmembrane region" description="Helical" evidence="7">
    <location>
        <begin position="267"/>
        <end position="286"/>
    </location>
</feature>
<protein>
    <submittedName>
        <fullName evidence="9">MFS general substrate transporter</fullName>
    </submittedName>
</protein>
<dbReference type="Proteomes" id="UP000053558">
    <property type="component" value="Unassembled WGS sequence"/>
</dbReference>
<proteinExistence type="inferred from homology"/>
<dbReference type="InterPro" id="IPR036259">
    <property type="entry name" value="MFS_trans_sf"/>
</dbReference>
<evidence type="ECO:0000256" key="3">
    <source>
        <dbReference type="ARBA" id="ARBA00022448"/>
    </source>
</evidence>
<reference evidence="10" key="1">
    <citation type="journal article" date="2012" name="Science">
        <title>The Paleozoic origin of enzymatic lignin decomposition reconstructed from 31 fungal genomes.</title>
        <authorList>
            <person name="Floudas D."/>
            <person name="Binder M."/>
            <person name="Riley R."/>
            <person name="Barry K."/>
            <person name="Blanchette R.A."/>
            <person name="Henrissat B."/>
            <person name="Martinez A.T."/>
            <person name="Otillar R."/>
            <person name="Spatafora J.W."/>
            <person name="Yadav J.S."/>
            <person name="Aerts A."/>
            <person name="Benoit I."/>
            <person name="Boyd A."/>
            <person name="Carlson A."/>
            <person name="Copeland A."/>
            <person name="Coutinho P.M."/>
            <person name="de Vries R.P."/>
            <person name="Ferreira P."/>
            <person name="Findley K."/>
            <person name="Foster B."/>
            <person name="Gaskell J."/>
            <person name="Glotzer D."/>
            <person name="Gorecki P."/>
            <person name="Heitman J."/>
            <person name="Hesse C."/>
            <person name="Hori C."/>
            <person name="Igarashi K."/>
            <person name="Jurgens J.A."/>
            <person name="Kallen N."/>
            <person name="Kersten P."/>
            <person name="Kohler A."/>
            <person name="Kuees U."/>
            <person name="Kumar T.K.A."/>
            <person name="Kuo A."/>
            <person name="LaButti K."/>
            <person name="Larrondo L.F."/>
            <person name="Lindquist E."/>
            <person name="Ling A."/>
            <person name="Lombard V."/>
            <person name="Lucas S."/>
            <person name="Lundell T."/>
            <person name="Martin R."/>
            <person name="McLaughlin D.J."/>
            <person name="Morgenstern I."/>
            <person name="Morin E."/>
            <person name="Murat C."/>
            <person name="Nagy L.G."/>
            <person name="Nolan M."/>
            <person name="Ohm R.A."/>
            <person name="Patyshakuliyeva A."/>
            <person name="Rokas A."/>
            <person name="Ruiz-Duenas F.J."/>
            <person name="Sabat G."/>
            <person name="Salamov A."/>
            <person name="Samejima M."/>
            <person name="Schmutz J."/>
            <person name="Slot J.C."/>
            <person name="St John F."/>
            <person name="Stenlid J."/>
            <person name="Sun H."/>
            <person name="Sun S."/>
            <person name="Syed K."/>
            <person name="Tsang A."/>
            <person name="Wiebenga A."/>
            <person name="Young D."/>
            <person name="Pisabarro A."/>
            <person name="Eastwood D.C."/>
            <person name="Martin F."/>
            <person name="Cullen D."/>
            <person name="Grigoriev I.V."/>
            <person name="Hibbett D.S."/>
        </authorList>
    </citation>
    <scope>NUCLEOTIDE SEQUENCE [LARGE SCALE GENOMIC DNA]</scope>
    <source>
        <strain evidence="10">RWD-64-598 SS2</strain>
    </source>
</reference>
<dbReference type="FunFam" id="1.20.1250.20:FF:000286">
    <property type="entry name" value="MFS efflux transporter"/>
    <property type="match status" value="1"/>
</dbReference>
<dbReference type="InterPro" id="IPR020846">
    <property type="entry name" value="MFS_dom"/>
</dbReference>